<keyword evidence="5" id="KW-1185">Reference proteome</keyword>
<dbReference type="InterPro" id="IPR020845">
    <property type="entry name" value="AMP-binding_CS"/>
</dbReference>
<feature type="domain" description="AMP-dependent synthetase/ligase" evidence="2">
    <location>
        <begin position="26"/>
        <end position="392"/>
    </location>
</feature>
<dbReference type="PROSITE" id="PS00455">
    <property type="entry name" value="AMP_BINDING"/>
    <property type="match status" value="1"/>
</dbReference>
<dbReference type="PANTHER" id="PTHR43767">
    <property type="entry name" value="LONG-CHAIN-FATTY-ACID--COA LIGASE"/>
    <property type="match status" value="1"/>
</dbReference>
<reference evidence="5" key="1">
    <citation type="journal article" date="2019" name="Int. J. Syst. Evol. Microbiol.">
        <title>The Global Catalogue of Microorganisms (GCM) 10K type strain sequencing project: providing services to taxonomists for standard genome sequencing and annotation.</title>
        <authorList>
            <consortium name="The Broad Institute Genomics Platform"/>
            <consortium name="The Broad Institute Genome Sequencing Center for Infectious Disease"/>
            <person name="Wu L."/>
            <person name="Ma J."/>
        </authorList>
    </citation>
    <scope>NUCLEOTIDE SEQUENCE [LARGE SCALE GENOMIC DNA]</scope>
    <source>
        <strain evidence="5">IBRC-M 10906</strain>
    </source>
</reference>
<feature type="region of interest" description="Disordered" evidence="1">
    <location>
        <begin position="518"/>
        <end position="538"/>
    </location>
</feature>
<dbReference type="EMBL" id="JBHUOF010000007">
    <property type="protein sequence ID" value="MFD2799215.1"/>
    <property type="molecule type" value="Genomic_DNA"/>
</dbReference>
<evidence type="ECO:0000313" key="5">
    <source>
        <dbReference type="Proteomes" id="UP001597478"/>
    </source>
</evidence>
<proteinExistence type="predicted"/>
<dbReference type="GO" id="GO:0004467">
    <property type="term" value="F:long-chain fatty acid-CoA ligase activity"/>
    <property type="evidence" value="ECO:0007669"/>
    <property type="project" value="UniProtKB-EC"/>
</dbReference>
<feature type="domain" description="AMP-binding enzyme C-terminal" evidence="3">
    <location>
        <begin position="442"/>
        <end position="518"/>
    </location>
</feature>
<dbReference type="Gene3D" id="3.30.300.30">
    <property type="match status" value="1"/>
</dbReference>
<accession>A0ABW5W6T7</accession>
<dbReference type="Gene3D" id="3.40.50.12780">
    <property type="entry name" value="N-terminal domain of ligase-like"/>
    <property type="match status" value="1"/>
</dbReference>
<dbReference type="CDD" id="cd17631">
    <property type="entry name" value="FACL_FadD13-like"/>
    <property type="match status" value="1"/>
</dbReference>
<feature type="compositionally biased region" description="Basic and acidic residues" evidence="1">
    <location>
        <begin position="520"/>
        <end position="530"/>
    </location>
</feature>
<dbReference type="InterPro" id="IPR025110">
    <property type="entry name" value="AMP-bd_C"/>
</dbReference>
<dbReference type="PANTHER" id="PTHR43767:SF7">
    <property type="entry name" value="MEDIUM_LONG-CHAIN-FATTY-ACID--COA LIGASE FADD8"/>
    <property type="match status" value="1"/>
</dbReference>
<name>A0ABW5W6T7_9PSEU</name>
<organism evidence="4 5">
    <name type="scientific">Prauserella oleivorans</name>
    <dbReference type="NCBI Taxonomy" id="1478153"/>
    <lineage>
        <taxon>Bacteria</taxon>
        <taxon>Bacillati</taxon>
        <taxon>Actinomycetota</taxon>
        <taxon>Actinomycetes</taxon>
        <taxon>Pseudonocardiales</taxon>
        <taxon>Pseudonocardiaceae</taxon>
        <taxon>Prauserella</taxon>
    </lineage>
</organism>
<dbReference type="Pfam" id="PF00501">
    <property type="entry name" value="AMP-binding"/>
    <property type="match status" value="1"/>
</dbReference>
<evidence type="ECO:0000256" key="1">
    <source>
        <dbReference type="SAM" id="MobiDB-lite"/>
    </source>
</evidence>
<evidence type="ECO:0000259" key="3">
    <source>
        <dbReference type="Pfam" id="PF13193"/>
    </source>
</evidence>
<comment type="caution">
    <text evidence="4">The sequence shown here is derived from an EMBL/GenBank/DDBJ whole genome shotgun (WGS) entry which is preliminary data.</text>
</comment>
<dbReference type="InterPro" id="IPR000873">
    <property type="entry name" value="AMP-dep_synth/lig_dom"/>
</dbReference>
<gene>
    <name evidence="4" type="ORF">ACFS2C_07420</name>
</gene>
<dbReference type="InterPro" id="IPR042099">
    <property type="entry name" value="ANL_N_sf"/>
</dbReference>
<evidence type="ECO:0000313" key="4">
    <source>
        <dbReference type="EMBL" id="MFD2799215.1"/>
    </source>
</evidence>
<dbReference type="SUPFAM" id="SSF56801">
    <property type="entry name" value="Acetyl-CoA synthetase-like"/>
    <property type="match status" value="1"/>
</dbReference>
<protein>
    <submittedName>
        <fullName evidence="4">Long-chain-fatty-acid--CoA ligase</fullName>
        <ecNumber evidence="4">6.2.1.3</ecNumber>
    </submittedName>
</protein>
<evidence type="ECO:0000259" key="2">
    <source>
        <dbReference type="Pfam" id="PF00501"/>
    </source>
</evidence>
<dbReference type="RefSeq" id="WP_377386136.1">
    <property type="nucleotide sequence ID" value="NZ_JBHSAN010000006.1"/>
</dbReference>
<keyword evidence="4" id="KW-0436">Ligase</keyword>
<dbReference type="Proteomes" id="UP001597478">
    <property type="component" value="Unassembled WGS sequence"/>
</dbReference>
<dbReference type="NCBIfam" id="NF004837">
    <property type="entry name" value="PRK06187.1"/>
    <property type="match status" value="1"/>
</dbReference>
<dbReference type="Pfam" id="PF13193">
    <property type="entry name" value="AMP-binding_C"/>
    <property type="match status" value="1"/>
</dbReference>
<sequence length="538" mass="58114">MSVASPAAPAIPRMLGRGMTMGDQLARHARTIGDDVAFVFEGTTRTYRELDERVSRLANTLRSRGIGPGDRIAVLGLNTLEVVEAYFASTRLGAICVPVNFRLVADEIAYVLSDSGAAAVVVQAPLAPALAKAREQAGTDPVCLVFGGDAATAGAGAVDYEHALAEAAPEFDEIAVDEHDPAFIMYTSGTTGRPKGAVLTHFNLVMHAFSNMATLGVTHEDRVWMAAAPLFHIAGLSGMLPTLLLGGRTVLAPSGQFDPVAMLDTFERERVSSVFLVPAQWQAIVSVPDIDKRDLSCLRKISWGAAPASTTLLRTIIETFPQAELSTAFGQTECSPVTTLLRGEDSLRKIGSVGKPMLNVEVRVVDDDMNDVPRGEVGEIVYRSPMVMKEYWNKPAETAEAFRGGWFHSGDLVREDEDGYLYVVDRKKDMIISGGENIYCAEVEDVLAGHPKIGEVALIGMPDEKWGETPLAVIAPRDPADPPTGEELEAWCTERLARYKRPRRMAIVPALPRNPSGKVLKTDLRADRAAGRLPVEPV</sequence>
<dbReference type="InterPro" id="IPR045851">
    <property type="entry name" value="AMP-bd_C_sf"/>
</dbReference>
<dbReference type="InterPro" id="IPR050237">
    <property type="entry name" value="ATP-dep_AMP-bd_enzyme"/>
</dbReference>
<dbReference type="EC" id="6.2.1.3" evidence="4"/>